<accession>A0A9P4MRA8</accession>
<dbReference type="EMBL" id="ML994057">
    <property type="protein sequence ID" value="KAF2199762.1"/>
    <property type="molecule type" value="Genomic_DNA"/>
</dbReference>
<evidence type="ECO:0000313" key="2">
    <source>
        <dbReference type="EMBL" id="KAF2199762.1"/>
    </source>
</evidence>
<dbReference type="AlphaFoldDB" id="A0A9P4MRA8"/>
<dbReference type="Pfam" id="PF06985">
    <property type="entry name" value="HET"/>
    <property type="match status" value="1"/>
</dbReference>
<protein>
    <submittedName>
        <fullName evidence="2">HET-domain-containing protein</fullName>
    </submittedName>
</protein>
<dbReference type="PANTHER" id="PTHR33112:SF13">
    <property type="entry name" value="HETEROKARYON INCOMPATIBILITY DOMAIN-CONTAINING PROTEIN"/>
    <property type="match status" value="1"/>
</dbReference>
<organism evidence="2 3">
    <name type="scientific">Delitschia confertaspora ATCC 74209</name>
    <dbReference type="NCBI Taxonomy" id="1513339"/>
    <lineage>
        <taxon>Eukaryota</taxon>
        <taxon>Fungi</taxon>
        <taxon>Dikarya</taxon>
        <taxon>Ascomycota</taxon>
        <taxon>Pezizomycotina</taxon>
        <taxon>Dothideomycetes</taxon>
        <taxon>Pleosporomycetidae</taxon>
        <taxon>Pleosporales</taxon>
        <taxon>Delitschiaceae</taxon>
        <taxon>Delitschia</taxon>
    </lineage>
</organism>
<dbReference type="InterPro" id="IPR010730">
    <property type="entry name" value="HET"/>
</dbReference>
<dbReference type="PANTHER" id="PTHR33112">
    <property type="entry name" value="DOMAIN PROTEIN, PUTATIVE-RELATED"/>
    <property type="match status" value="1"/>
</dbReference>
<evidence type="ECO:0000259" key="1">
    <source>
        <dbReference type="Pfam" id="PF06985"/>
    </source>
</evidence>
<proteinExistence type="predicted"/>
<comment type="caution">
    <text evidence="2">The sequence shown here is derived from an EMBL/GenBank/DDBJ whole genome shotgun (WGS) entry which is preliminary data.</text>
</comment>
<dbReference type="Proteomes" id="UP000799536">
    <property type="component" value="Unassembled WGS sequence"/>
</dbReference>
<gene>
    <name evidence="2" type="ORF">GQ43DRAFT_456927</name>
</gene>
<feature type="domain" description="Heterokaryon incompatibility" evidence="1">
    <location>
        <begin position="182"/>
        <end position="332"/>
    </location>
</feature>
<dbReference type="OrthoDB" id="3486565at2759"/>
<evidence type="ECO:0000313" key="3">
    <source>
        <dbReference type="Proteomes" id="UP000799536"/>
    </source>
</evidence>
<name>A0A9P4MRA8_9PLEO</name>
<keyword evidence="3" id="KW-1185">Reference proteome</keyword>
<sequence length="660" mass="74648">MRCPVCNSFQRAPNGWRKADITPRDLSLSAKGCNCCCIILQGCHGLFGRLGLAEENLSKFDLWFAFDHTEGAHDTDFLKLITVHFKYGKSLGIEFFAVEGNEDEYIQVAQAWDDMTVGKRVSTDTSSNQAFETAKSWIYECATEHEYCPEEMENRLPTRVVDVGLNSGKIMLKETNGQYGRYIALSHCWGKAQIIKTTQATFEERKLGISPSQLSRTFNDAIELTRRLGIPYIWIDSLCIIQDSRSDWAKEASKMASFYKNAMLTIAATKSSSGDGGLYTSNPDFELKGMTPDGEQYHLVFRERIEHELMDSKYGNMIELFPLMSRAWILQERLLSERVLHFGPYEIFFECNTSIECECGEIAGFEISAALPKMMHSEALDNADNLYYGQRAWHALVGLYTGLSITVPSDKLPAFGGLARQWSVAKKSKYLAGLWEDTLIEDLLWQSNPIGARPAWRAPTWSWASVDHPIYYRDGSLYWQETQPDEERLPYEHLVKVVDCTCIPKDIDEFGELQSGFLRIRGRCAEGILQYGTSNSVGLDTNRKRNNFKNGFSYAVHIADGKPYEIIPDFAFEVEGESFIPAGTAVICLLIGIVSYESANRHHPKPRLVKDLSCLVLIPSVREPACFERIAMFLCTEQDGDNIDDGFTLYANEEKELTLV</sequence>
<reference evidence="2" key="1">
    <citation type="journal article" date="2020" name="Stud. Mycol.">
        <title>101 Dothideomycetes genomes: a test case for predicting lifestyles and emergence of pathogens.</title>
        <authorList>
            <person name="Haridas S."/>
            <person name="Albert R."/>
            <person name="Binder M."/>
            <person name="Bloem J."/>
            <person name="Labutti K."/>
            <person name="Salamov A."/>
            <person name="Andreopoulos B."/>
            <person name="Baker S."/>
            <person name="Barry K."/>
            <person name="Bills G."/>
            <person name="Bluhm B."/>
            <person name="Cannon C."/>
            <person name="Castanera R."/>
            <person name="Culley D."/>
            <person name="Daum C."/>
            <person name="Ezra D."/>
            <person name="Gonzalez J."/>
            <person name="Henrissat B."/>
            <person name="Kuo A."/>
            <person name="Liang C."/>
            <person name="Lipzen A."/>
            <person name="Lutzoni F."/>
            <person name="Magnuson J."/>
            <person name="Mondo S."/>
            <person name="Nolan M."/>
            <person name="Ohm R."/>
            <person name="Pangilinan J."/>
            <person name="Park H.-J."/>
            <person name="Ramirez L."/>
            <person name="Alfaro M."/>
            <person name="Sun H."/>
            <person name="Tritt A."/>
            <person name="Yoshinaga Y."/>
            <person name="Zwiers L.-H."/>
            <person name="Turgeon B."/>
            <person name="Goodwin S."/>
            <person name="Spatafora J."/>
            <person name="Crous P."/>
            <person name="Grigoriev I."/>
        </authorList>
    </citation>
    <scope>NUCLEOTIDE SEQUENCE</scope>
    <source>
        <strain evidence="2">ATCC 74209</strain>
    </source>
</reference>